<feature type="compositionally biased region" description="Low complexity" evidence="5">
    <location>
        <begin position="199"/>
        <end position="215"/>
    </location>
</feature>
<feature type="compositionally biased region" description="Low complexity" evidence="5">
    <location>
        <begin position="153"/>
        <end position="163"/>
    </location>
</feature>
<evidence type="ECO:0000256" key="5">
    <source>
        <dbReference type="SAM" id="MobiDB-lite"/>
    </source>
</evidence>
<sequence length="334" mass="37648">MACDPGADAFIEKYFADCVYNLRDYIGFCLGITAILFWLVAQVPQYVRNYKTKSADALSPWFLASWLLGDTTNLLGCLLQGQQLPTTTYTAMYFVMADVFMMMQYIYYGALSRRREKLLQLQARRRHHHRRHQHHSSSRSHTPSGSQQRHAAGGSSSSPSRRQPQQDEQRQQQQQQGQRHVTYSIDRDMEYGIGGSSKQQHLQQQDQQPADQQQQEPRVSQIYKNYCRQSSEGLALAMFMMAVCANLCTGTGIIMRTFTVRELMEQLPWIIGTLGTISLDMVILWQSLSSSAPVMPGWGGALSHRPEAGRRPAVAAAADHVDGADETAPLLRVS</sequence>
<evidence type="ECO:0000256" key="6">
    <source>
        <dbReference type="SAM" id="Phobius"/>
    </source>
</evidence>
<dbReference type="Pfam" id="PF04193">
    <property type="entry name" value="PQ-loop"/>
    <property type="match status" value="2"/>
</dbReference>
<accession>A0ABY8TTM3</accession>
<reference evidence="7 8" key="1">
    <citation type="submission" date="2023-05" db="EMBL/GenBank/DDBJ databases">
        <title>A 100% complete, gapless, phased diploid assembly of the Scenedesmus obliquus UTEX 3031 genome.</title>
        <authorList>
            <person name="Biondi T.C."/>
            <person name="Hanschen E.R."/>
            <person name="Kwon T."/>
            <person name="Eng W."/>
            <person name="Kruse C.P.S."/>
            <person name="Koehler S.I."/>
            <person name="Kunde Y."/>
            <person name="Gleasner C.D."/>
            <person name="You Mak K.T."/>
            <person name="Polle J."/>
            <person name="Hovde B.T."/>
            <person name="Starkenburg S.R."/>
        </authorList>
    </citation>
    <scope>NUCLEOTIDE SEQUENCE [LARGE SCALE GENOMIC DNA]</scope>
    <source>
        <strain evidence="7 8">DOE0152z</strain>
    </source>
</reference>
<comment type="subcellular location">
    <subcellularLocation>
        <location evidence="1">Membrane</location>
        <topology evidence="1">Multi-pass membrane protein</topology>
    </subcellularLocation>
</comment>
<dbReference type="Gene3D" id="1.20.1280.290">
    <property type="match status" value="2"/>
</dbReference>
<evidence type="ECO:0000313" key="7">
    <source>
        <dbReference type="EMBL" id="WIA11723.1"/>
    </source>
</evidence>
<dbReference type="EMBL" id="CP126210">
    <property type="protein sequence ID" value="WIA11723.1"/>
    <property type="molecule type" value="Genomic_DNA"/>
</dbReference>
<evidence type="ECO:0000256" key="1">
    <source>
        <dbReference type="ARBA" id="ARBA00004141"/>
    </source>
</evidence>
<protein>
    <submittedName>
        <fullName evidence="7">Uncharacterized protein</fullName>
    </submittedName>
</protein>
<keyword evidence="3 6" id="KW-1133">Transmembrane helix</keyword>
<organism evidence="7 8">
    <name type="scientific">Tetradesmus obliquus</name>
    <name type="common">Green alga</name>
    <name type="synonym">Acutodesmus obliquus</name>
    <dbReference type="NCBI Taxonomy" id="3088"/>
    <lineage>
        <taxon>Eukaryota</taxon>
        <taxon>Viridiplantae</taxon>
        <taxon>Chlorophyta</taxon>
        <taxon>core chlorophytes</taxon>
        <taxon>Chlorophyceae</taxon>
        <taxon>CS clade</taxon>
        <taxon>Sphaeropleales</taxon>
        <taxon>Scenedesmaceae</taxon>
        <taxon>Tetradesmus</taxon>
    </lineage>
</organism>
<evidence type="ECO:0000256" key="4">
    <source>
        <dbReference type="ARBA" id="ARBA00023136"/>
    </source>
</evidence>
<feature type="region of interest" description="Disordered" evidence="5">
    <location>
        <begin position="123"/>
        <end position="181"/>
    </location>
</feature>
<dbReference type="PANTHER" id="PTHR16201">
    <property type="entry name" value="SEVEN TRANSMEMBRANE PROTEIN 1-RELATED"/>
    <property type="match status" value="1"/>
</dbReference>
<dbReference type="Proteomes" id="UP001244341">
    <property type="component" value="Chromosome 3b"/>
</dbReference>
<feature type="transmembrane region" description="Helical" evidence="6">
    <location>
        <begin position="25"/>
        <end position="41"/>
    </location>
</feature>
<dbReference type="InterPro" id="IPR006603">
    <property type="entry name" value="PQ-loop_rpt"/>
</dbReference>
<gene>
    <name evidence="7" type="ORF">OEZ85_011818</name>
</gene>
<feature type="compositionally biased region" description="Basic residues" evidence="5">
    <location>
        <begin position="123"/>
        <end position="138"/>
    </location>
</feature>
<dbReference type="SMART" id="SM00679">
    <property type="entry name" value="CTNS"/>
    <property type="match status" value="2"/>
</dbReference>
<feature type="transmembrane region" description="Helical" evidence="6">
    <location>
        <begin position="87"/>
        <end position="108"/>
    </location>
</feature>
<evidence type="ECO:0000256" key="3">
    <source>
        <dbReference type="ARBA" id="ARBA00022989"/>
    </source>
</evidence>
<evidence type="ECO:0000313" key="8">
    <source>
        <dbReference type="Proteomes" id="UP001244341"/>
    </source>
</evidence>
<keyword evidence="4 6" id="KW-0472">Membrane</keyword>
<dbReference type="InterPro" id="IPR051415">
    <property type="entry name" value="LAAT-1"/>
</dbReference>
<evidence type="ECO:0000256" key="2">
    <source>
        <dbReference type="ARBA" id="ARBA00022692"/>
    </source>
</evidence>
<feature type="region of interest" description="Disordered" evidence="5">
    <location>
        <begin position="193"/>
        <end position="217"/>
    </location>
</feature>
<name>A0ABY8TTM3_TETOB</name>
<proteinExistence type="predicted"/>
<dbReference type="PANTHER" id="PTHR16201:SF34">
    <property type="entry name" value="LYSOSOMAL AMINO ACID TRANSPORTER 1"/>
    <property type="match status" value="1"/>
</dbReference>
<feature type="transmembrane region" description="Helical" evidence="6">
    <location>
        <begin position="234"/>
        <end position="255"/>
    </location>
</feature>
<keyword evidence="2 6" id="KW-0812">Transmembrane</keyword>
<keyword evidence="8" id="KW-1185">Reference proteome</keyword>